<comment type="caution">
    <text evidence="3">The sequence shown here is derived from an EMBL/GenBank/DDBJ whole genome shotgun (WGS) entry which is preliminary data.</text>
</comment>
<keyword evidence="4" id="KW-1185">Reference proteome</keyword>
<dbReference type="EMBL" id="JBBBZM010000067">
    <property type="protein sequence ID" value="KAL0635572.1"/>
    <property type="molecule type" value="Genomic_DNA"/>
</dbReference>
<dbReference type="InterPro" id="IPR054505">
    <property type="entry name" value="Myb_DNA-bind_8"/>
</dbReference>
<dbReference type="Proteomes" id="UP001447188">
    <property type="component" value="Unassembled WGS sequence"/>
</dbReference>
<feature type="compositionally biased region" description="Basic and acidic residues" evidence="1">
    <location>
        <begin position="99"/>
        <end position="115"/>
    </location>
</feature>
<evidence type="ECO:0000256" key="1">
    <source>
        <dbReference type="SAM" id="MobiDB-lite"/>
    </source>
</evidence>
<feature type="region of interest" description="Disordered" evidence="1">
    <location>
        <begin position="69"/>
        <end position="123"/>
    </location>
</feature>
<reference evidence="3 4" key="1">
    <citation type="submission" date="2024-02" db="EMBL/GenBank/DDBJ databases">
        <title>Discinaceae phylogenomics.</title>
        <authorList>
            <person name="Dirks A.C."/>
            <person name="James T.Y."/>
        </authorList>
    </citation>
    <scope>NUCLEOTIDE SEQUENCE [LARGE SCALE GENOMIC DNA]</scope>
    <source>
        <strain evidence="3 4">ACD0624</strain>
    </source>
</reference>
<proteinExistence type="predicted"/>
<dbReference type="Pfam" id="PF22980">
    <property type="entry name" value="Myb_DNA-bind_8"/>
    <property type="match status" value="1"/>
</dbReference>
<evidence type="ECO:0000313" key="4">
    <source>
        <dbReference type="Proteomes" id="UP001447188"/>
    </source>
</evidence>
<feature type="domain" description="Myb-like DNA-binding" evidence="2">
    <location>
        <begin position="12"/>
        <end position="59"/>
    </location>
</feature>
<gene>
    <name evidence="3" type="ORF">Q9L58_005503</name>
</gene>
<protein>
    <recommendedName>
        <fullName evidence="2">Myb-like DNA-binding domain-containing protein</fullName>
    </recommendedName>
</protein>
<accession>A0ABR3GI20</accession>
<evidence type="ECO:0000259" key="2">
    <source>
        <dbReference type="Pfam" id="PF22980"/>
    </source>
</evidence>
<name>A0ABR3GI20_9PEZI</name>
<sequence>MASEQTDNKPVDKSFAFLLACLKHSSTGKTDWEALVKEEEIVTVNAAKKRWKRLMDAYGLSENCLTACSPKKGGKGGARPKVSRAKKRKAESEEDEKEKDENEKEKEENEKEKLSPVESDWED</sequence>
<evidence type="ECO:0000313" key="3">
    <source>
        <dbReference type="EMBL" id="KAL0635572.1"/>
    </source>
</evidence>
<organism evidence="3 4">
    <name type="scientific">Discina gigas</name>
    <dbReference type="NCBI Taxonomy" id="1032678"/>
    <lineage>
        <taxon>Eukaryota</taxon>
        <taxon>Fungi</taxon>
        <taxon>Dikarya</taxon>
        <taxon>Ascomycota</taxon>
        <taxon>Pezizomycotina</taxon>
        <taxon>Pezizomycetes</taxon>
        <taxon>Pezizales</taxon>
        <taxon>Discinaceae</taxon>
        <taxon>Discina</taxon>
    </lineage>
</organism>